<feature type="domain" description="Major facilitator superfamily (MFS) profile" evidence="7">
    <location>
        <begin position="225"/>
        <end position="452"/>
    </location>
</feature>
<dbReference type="PANTHER" id="PTHR23542:SF1">
    <property type="entry name" value="MAJOR FACILITATOR SUPERFAMILY (MFS) PROFILE DOMAIN-CONTAINING PROTEIN"/>
    <property type="match status" value="1"/>
</dbReference>
<evidence type="ECO:0000259" key="7">
    <source>
        <dbReference type="PROSITE" id="PS50850"/>
    </source>
</evidence>
<evidence type="ECO:0000256" key="2">
    <source>
        <dbReference type="ARBA" id="ARBA00022692"/>
    </source>
</evidence>
<sequence length="452" mass="45168">MSAPAQGRPSYAAVLRLPYARRTFGATLLGRLSYGMLTLSVMLAVTRATGSYAAAGTIMALFGATSVFLSPVRAALVDRHGPRLALLPMALLYAGLLCALAVASWRPGAPAFLLGAIAAAAGAATPPLGPSMRAIWRELTEEQPLLQRAYSLDGVAEEMLLISGPLLVGALVQIAPPAAGVIVSALLVGVGTFAFVMSPAVRDVRPTAVAKAAAPSEARLQGARALLTPVVVAAGVGLSLGAMDLLVLAFATERHHGDDVVAWVLAALSAGSAVGGLLNGAVNWHIGARVRLPLLAVGLGLALAAAGLAPGVGALTVAVACAGFFVAPALTTAYLLADEVAPPERRTQAGAWVNTAVNAGISGGTAVAGLLAARLPLEVCFALAGSVTLLAALACSVRKPKTASLPLGEGSPSSREPALSKQSSAPSAAPPGSPSTELKSPAGHAPESPPQP</sequence>
<protein>
    <submittedName>
        <fullName evidence="8">MFS transporter</fullName>
    </submittedName>
</protein>
<feature type="transmembrane region" description="Helical" evidence="6">
    <location>
        <begin position="24"/>
        <end position="45"/>
    </location>
</feature>
<evidence type="ECO:0000313" key="9">
    <source>
        <dbReference type="Proteomes" id="UP000326598"/>
    </source>
</evidence>
<dbReference type="EMBL" id="CP023694">
    <property type="protein sequence ID" value="QEV30082.1"/>
    <property type="molecule type" value="Genomic_DNA"/>
</dbReference>
<feature type="transmembrane region" description="Helical" evidence="6">
    <location>
        <begin position="84"/>
        <end position="105"/>
    </location>
</feature>
<keyword evidence="3 6" id="KW-1133">Transmembrane helix</keyword>
<keyword evidence="2 6" id="KW-0812">Transmembrane</keyword>
<feature type="region of interest" description="Disordered" evidence="5">
    <location>
        <begin position="403"/>
        <end position="452"/>
    </location>
</feature>
<proteinExistence type="predicted"/>
<evidence type="ECO:0000256" key="1">
    <source>
        <dbReference type="ARBA" id="ARBA00004651"/>
    </source>
</evidence>
<dbReference type="Gene3D" id="1.20.1250.20">
    <property type="entry name" value="MFS general substrate transporter like domains"/>
    <property type="match status" value="2"/>
</dbReference>
<comment type="subcellular location">
    <subcellularLocation>
        <location evidence="1">Cell membrane</location>
        <topology evidence="1">Multi-pass membrane protein</topology>
    </subcellularLocation>
</comment>
<dbReference type="GO" id="GO:0022857">
    <property type="term" value="F:transmembrane transporter activity"/>
    <property type="evidence" value="ECO:0007669"/>
    <property type="project" value="InterPro"/>
</dbReference>
<evidence type="ECO:0000256" key="3">
    <source>
        <dbReference type="ARBA" id="ARBA00022989"/>
    </source>
</evidence>
<dbReference type="KEGG" id="scoe:CP976_42560"/>
<feature type="transmembrane region" description="Helical" evidence="6">
    <location>
        <begin position="226"/>
        <end position="248"/>
    </location>
</feature>
<feature type="compositionally biased region" description="Low complexity" evidence="5">
    <location>
        <begin position="417"/>
        <end position="427"/>
    </location>
</feature>
<dbReference type="RefSeq" id="WP_150485123.1">
    <property type="nucleotide sequence ID" value="NZ_BMTB01000022.1"/>
</dbReference>
<keyword evidence="4 6" id="KW-0472">Membrane</keyword>
<feature type="transmembrane region" description="Helical" evidence="6">
    <location>
        <begin position="260"/>
        <end position="278"/>
    </location>
</feature>
<feature type="transmembrane region" description="Helical" evidence="6">
    <location>
        <begin position="315"/>
        <end position="337"/>
    </location>
</feature>
<evidence type="ECO:0000256" key="5">
    <source>
        <dbReference type="SAM" id="MobiDB-lite"/>
    </source>
</evidence>
<dbReference type="Proteomes" id="UP000326598">
    <property type="component" value="Chromosome"/>
</dbReference>
<dbReference type="InterPro" id="IPR011701">
    <property type="entry name" value="MFS"/>
</dbReference>
<evidence type="ECO:0000313" key="8">
    <source>
        <dbReference type="EMBL" id="QEV30082.1"/>
    </source>
</evidence>
<organism evidence="8 9">
    <name type="scientific">Streptomyces coeruleorubidus</name>
    <dbReference type="NCBI Taxonomy" id="116188"/>
    <lineage>
        <taxon>Bacteria</taxon>
        <taxon>Bacillati</taxon>
        <taxon>Actinomycetota</taxon>
        <taxon>Actinomycetes</taxon>
        <taxon>Kitasatosporales</taxon>
        <taxon>Streptomycetaceae</taxon>
        <taxon>Streptomyces</taxon>
    </lineage>
</organism>
<feature type="transmembrane region" description="Helical" evidence="6">
    <location>
        <begin position="178"/>
        <end position="197"/>
    </location>
</feature>
<gene>
    <name evidence="8" type="ORF">CP976_42560</name>
</gene>
<feature type="transmembrane region" description="Helical" evidence="6">
    <location>
        <begin position="349"/>
        <end position="373"/>
    </location>
</feature>
<name>A0A5J6IES0_STRC4</name>
<dbReference type="InterPro" id="IPR020846">
    <property type="entry name" value="MFS_dom"/>
</dbReference>
<dbReference type="PANTHER" id="PTHR23542">
    <property type="match status" value="1"/>
</dbReference>
<evidence type="ECO:0000256" key="4">
    <source>
        <dbReference type="ARBA" id="ARBA00023136"/>
    </source>
</evidence>
<dbReference type="AlphaFoldDB" id="A0A5J6IES0"/>
<dbReference type="Pfam" id="PF07690">
    <property type="entry name" value="MFS_1"/>
    <property type="match status" value="2"/>
</dbReference>
<dbReference type="SUPFAM" id="SSF103473">
    <property type="entry name" value="MFS general substrate transporter"/>
    <property type="match status" value="1"/>
</dbReference>
<feature type="transmembrane region" description="Helical" evidence="6">
    <location>
        <begin position="379"/>
        <end position="397"/>
    </location>
</feature>
<dbReference type="GO" id="GO:0005886">
    <property type="term" value="C:plasma membrane"/>
    <property type="evidence" value="ECO:0007669"/>
    <property type="project" value="UniProtKB-SubCell"/>
</dbReference>
<dbReference type="InterPro" id="IPR036259">
    <property type="entry name" value="MFS_trans_sf"/>
</dbReference>
<accession>A0A5J6IES0</accession>
<feature type="transmembrane region" description="Helical" evidence="6">
    <location>
        <begin position="290"/>
        <end position="309"/>
    </location>
</feature>
<feature type="transmembrane region" description="Helical" evidence="6">
    <location>
        <begin position="51"/>
        <end position="72"/>
    </location>
</feature>
<dbReference type="GeneID" id="91422676"/>
<dbReference type="PROSITE" id="PS50850">
    <property type="entry name" value="MFS"/>
    <property type="match status" value="1"/>
</dbReference>
<reference evidence="8 9" key="1">
    <citation type="submission" date="2017-09" db="EMBL/GenBank/DDBJ databases">
        <authorList>
            <person name="Lee N."/>
            <person name="Cho B.-K."/>
        </authorList>
    </citation>
    <scope>NUCLEOTIDE SEQUENCE [LARGE SCALE GENOMIC DNA]</scope>
    <source>
        <strain evidence="8 9">ATCC 13740</strain>
    </source>
</reference>
<evidence type="ECO:0000256" key="6">
    <source>
        <dbReference type="SAM" id="Phobius"/>
    </source>
</evidence>